<sequence>MLHNDPSSPIVWLTYAKSDLLLSKFYDSKEILLNQLCYHAQQSVEKSIKAILIQSKVNFKFTHNIKNLIASLPQEIEKPNFFKDLPILTDYAVSTRYPGDYEEILLSEYKTAIFLAQQTFDWAEAILKK</sequence>
<name>A0AAV9FTP2_LEPIR</name>
<protein>
    <submittedName>
        <fullName evidence="2">HEPN domain-containing protein</fullName>
    </submittedName>
</protein>
<evidence type="ECO:0000259" key="1">
    <source>
        <dbReference type="PROSITE" id="PS50910"/>
    </source>
</evidence>
<dbReference type="Pfam" id="PF05168">
    <property type="entry name" value="HEPN"/>
    <property type="match status" value="1"/>
</dbReference>
<dbReference type="SUPFAM" id="SSF81593">
    <property type="entry name" value="Nucleotidyltransferase substrate binding subunit/domain"/>
    <property type="match status" value="1"/>
</dbReference>
<organism evidence="2 3">
    <name type="scientific">Leptospira interrogans</name>
    <dbReference type="NCBI Taxonomy" id="173"/>
    <lineage>
        <taxon>Bacteria</taxon>
        <taxon>Pseudomonadati</taxon>
        <taxon>Spirochaetota</taxon>
        <taxon>Spirochaetia</taxon>
        <taxon>Leptospirales</taxon>
        <taxon>Leptospiraceae</taxon>
        <taxon>Leptospira</taxon>
    </lineage>
</organism>
<dbReference type="RefSeq" id="WP_061242991.1">
    <property type="nucleotide sequence ID" value="NZ_CP136243.1"/>
</dbReference>
<dbReference type="Gene3D" id="1.20.120.330">
    <property type="entry name" value="Nucleotidyltransferases domain 2"/>
    <property type="match status" value="1"/>
</dbReference>
<reference evidence="2" key="1">
    <citation type="submission" date="2023-10" db="EMBL/GenBank/DDBJ databases">
        <title>Genomic and proteomic analysis of Leptospira interrogans strain CUDO8.</title>
        <authorList>
            <person name="Boonciew P."/>
            <person name="Kurilung A."/>
            <person name="Prapasarakul N."/>
        </authorList>
    </citation>
    <scope>NUCLEOTIDE SEQUENCE</scope>
    <source>
        <strain evidence="2">CUDO8</strain>
    </source>
</reference>
<accession>A0AAV9FTP2</accession>
<dbReference type="Proteomes" id="UP000218471">
    <property type="component" value="Unassembled WGS sequence"/>
</dbReference>
<dbReference type="AlphaFoldDB" id="A0AAV9FTP2"/>
<dbReference type="InterPro" id="IPR007842">
    <property type="entry name" value="HEPN_dom"/>
</dbReference>
<dbReference type="EMBL" id="NKYG02000001">
    <property type="protein sequence ID" value="KAK2619119.1"/>
    <property type="molecule type" value="Genomic_DNA"/>
</dbReference>
<dbReference type="SMART" id="SM00748">
    <property type="entry name" value="HEPN"/>
    <property type="match status" value="1"/>
</dbReference>
<feature type="domain" description="HEPN" evidence="1">
    <location>
        <begin position="14"/>
        <end position="126"/>
    </location>
</feature>
<gene>
    <name evidence="2" type="ORF">CFV95_008960</name>
</gene>
<evidence type="ECO:0000313" key="3">
    <source>
        <dbReference type="Proteomes" id="UP000218471"/>
    </source>
</evidence>
<proteinExistence type="predicted"/>
<comment type="caution">
    <text evidence="2">The sequence shown here is derived from an EMBL/GenBank/DDBJ whole genome shotgun (WGS) entry which is preliminary data.</text>
</comment>
<evidence type="ECO:0000313" key="2">
    <source>
        <dbReference type="EMBL" id="KAK2619119.1"/>
    </source>
</evidence>
<dbReference type="PROSITE" id="PS50910">
    <property type="entry name" value="HEPN"/>
    <property type="match status" value="1"/>
</dbReference>